<proteinExistence type="predicted"/>
<dbReference type="EMBL" id="VSRR010001618">
    <property type="protein sequence ID" value="MPC26585.1"/>
    <property type="molecule type" value="Genomic_DNA"/>
</dbReference>
<dbReference type="Proteomes" id="UP000324222">
    <property type="component" value="Unassembled WGS sequence"/>
</dbReference>
<accession>A0A5B7DZG0</accession>
<evidence type="ECO:0000313" key="3">
    <source>
        <dbReference type="Proteomes" id="UP000324222"/>
    </source>
</evidence>
<keyword evidence="3" id="KW-1185">Reference proteome</keyword>
<sequence length="60" mass="6756">MNRRGFCPMPGLRESRESDTLFDSPLLTTAPSPAMPHLHTPSLHTYKASQHRLLPQQSTI</sequence>
<gene>
    <name evidence="2" type="ORF">E2C01_019727</name>
</gene>
<reference evidence="2 3" key="1">
    <citation type="submission" date="2019-05" db="EMBL/GenBank/DDBJ databases">
        <title>Another draft genome of Portunus trituberculatus and its Hox gene families provides insights of decapod evolution.</title>
        <authorList>
            <person name="Jeong J.-H."/>
            <person name="Song I."/>
            <person name="Kim S."/>
            <person name="Choi T."/>
            <person name="Kim D."/>
            <person name="Ryu S."/>
            <person name="Kim W."/>
        </authorList>
    </citation>
    <scope>NUCLEOTIDE SEQUENCE [LARGE SCALE GENOMIC DNA]</scope>
    <source>
        <tissue evidence="2">Muscle</tissue>
    </source>
</reference>
<evidence type="ECO:0000256" key="1">
    <source>
        <dbReference type="SAM" id="MobiDB-lite"/>
    </source>
</evidence>
<comment type="caution">
    <text evidence="2">The sequence shown here is derived from an EMBL/GenBank/DDBJ whole genome shotgun (WGS) entry which is preliminary data.</text>
</comment>
<feature type="region of interest" description="Disordered" evidence="1">
    <location>
        <begin position="1"/>
        <end position="41"/>
    </location>
</feature>
<organism evidence="2 3">
    <name type="scientific">Portunus trituberculatus</name>
    <name type="common">Swimming crab</name>
    <name type="synonym">Neptunus trituberculatus</name>
    <dbReference type="NCBI Taxonomy" id="210409"/>
    <lineage>
        <taxon>Eukaryota</taxon>
        <taxon>Metazoa</taxon>
        <taxon>Ecdysozoa</taxon>
        <taxon>Arthropoda</taxon>
        <taxon>Crustacea</taxon>
        <taxon>Multicrustacea</taxon>
        <taxon>Malacostraca</taxon>
        <taxon>Eumalacostraca</taxon>
        <taxon>Eucarida</taxon>
        <taxon>Decapoda</taxon>
        <taxon>Pleocyemata</taxon>
        <taxon>Brachyura</taxon>
        <taxon>Eubrachyura</taxon>
        <taxon>Portunoidea</taxon>
        <taxon>Portunidae</taxon>
        <taxon>Portuninae</taxon>
        <taxon>Portunus</taxon>
    </lineage>
</organism>
<evidence type="ECO:0000313" key="2">
    <source>
        <dbReference type="EMBL" id="MPC26585.1"/>
    </source>
</evidence>
<dbReference type="AlphaFoldDB" id="A0A5B7DZG0"/>
<protein>
    <submittedName>
        <fullName evidence="2">Uncharacterized protein</fullName>
    </submittedName>
</protein>
<name>A0A5B7DZG0_PORTR</name>